<organism evidence="8 9">
    <name type="scientific">Gulosibacter molinativorax</name>
    <dbReference type="NCBI Taxonomy" id="256821"/>
    <lineage>
        <taxon>Bacteria</taxon>
        <taxon>Bacillati</taxon>
        <taxon>Actinomycetota</taxon>
        <taxon>Actinomycetes</taxon>
        <taxon>Micrococcales</taxon>
        <taxon>Microbacteriaceae</taxon>
        <taxon>Gulosibacter</taxon>
    </lineage>
</organism>
<comment type="subcellular location">
    <subcellularLocation>
        <location evidence="1">Cell membrane</location>
        <topology evidence="1">Multi-pass membrane protein</topology>
    </subcellularLocation>
</comment>
<comment type="caution">
    <text evidence="8">The sequence shown here is derived from an EMBL/GenBank/DDBJ whole genome shotgun (WGS) entry which is preliminary data.</text>
</comment>
<reference evidence="8" key="1">
    <citation type="submission" date="2018-03" db="EMBL/GenBank/DDBJ databases">
        <authorList>
            <person name="Nunes O.C."/>
            <person name="Lopes A.R."/>
            <person name="Froufe H."/>
            <person name="Munoz-Merida A."/>
            <person name="Barroso C."/>
            <person name="Egas C."/>
        </authorList>
    </citation>
    <scope>NUCLEOTIDE SEQUENCE</scope>
    <source>
        <strain evidence="8">ON4</strain>
    </source>
</reference>
<protein>
    <submittedName>
        <fullName evidence="8">ABC transporter permease</fullName>
    </submittedName>
</protein>
<feature type="transmembrane region" description="Helical" evidence="6">
    <location>
        <begin position="286"/>
        <end position="306"/>
    </location>
</feature>
<feature type="transmembrane region" description="Helical" evidence="6">
    <location>
        <begin position="728"/>
        <end position="749"/>
    </location>
</feature>
<keyword evidence="4 6" id="KW-1133">Transmembrane helix</keyword>
<evidence type="ECO:0000313" key="9">
    <source>
        <dbReference type="Proteomes" id="UP001170379"/>
    </source>
</evidence>
<evidence type="ECO:0000259" key="7">
    <source>
        <dbReference type="Pfam" id="PF02687"/>
    </source>
</evidence>
<keyword evidence="3 6" id="KW-0812">Transmembrane</keyword>
<evidence type="ECO:0000256" key="3">
    <source>
        <dbReference type="ARBA" id="ARBA00022692"/>
    </source>
</evidence>
<evidence type="ECO:0000256" key="2">
    <source>
        <dbReference type="ARBA" id="ARBA00022475"/>
    </source>
</evidence>
<accession>A0ABT7C455</accession>
<sequence length="764" mass="81096">MSTGAMVMERMSGAVNQLFEEAKPPHFLQMHKGDYDQAELDAFAAAHPEITSWLIEEMIGFDSAFLSWERSSSGESGDLSESLIDNLFVVQNEGFDFLLDEHGDIAHPGAGEIYVPVAYQQSFGLLESDTFRVRTDSGVQEFQIAGFVRDAQMASSLSSATRFLVSDADFQALTTAGGGTPEIIVEYRLGDPALGGALQTAYEANDRLPMNGQSVTFDIIRLVNIFSEGLVAIALMFMSALLIAIALLNVRFVIRGTLQDEVREIGALKAIGIPNRSIAGLYLSKYTLMTLLACAVGGVLATFASRALTAGVQANYAEAPVTAMTVIAPLLALLAVFALVIGIAWGVLRAVNRIEVVNALVHGSTLTEKQAARRARRGGRGVERSAFRRFRGGSVNLALARTDLRRGFGDWALIPVVFALAAVLVALPMSLLGTFQSPQFVSYLGAPTSDFRLDLQYSENVGKTYEEVTAAMAADGRFESVTGYANAVYEIEGESGWEVFRTEVGDYSGNTVSFSSGEAPGAGQIALSVLNAENLGVAVGDVITLRDGDDLVDVEVSGLYQDATAGGLTAKLAGDLPEDATGYVVYAQTGSGVDADALVDEYAAAYPDAKVYPMARYAEQTLAYVVDAFSAAAWISLALTLGVVALITYLYLSLRLARERGRNGVLSALGFSGDELAAGLQVKAISMIVLGVFVGLVATAIWGESLVSAALSATGFGITKLSFFPKHLLVHVLFPVLLTAAGAVAALIVSMRLRSNDTSAWLKG</sequence>
<evidence type="ECO:0000256" key="6">
    <source>
        <dbReference type="SAM" id="Phobius"/>
    </source>
</evidence>
<dbReference type="EMBL" id="PXVD01000002">
    <property type="protein sequence ID" value="MDJ1370012.1"/>
    <property type="molecule type" value="Genomic_DNA"/>
</dbReference>
<keyword evidence="2" id="KW-1003">Cell membrane</keyword>
<evidence type="ECO:0000313" key="8">
    <source>
        <dbReference type="EMBL" id="MDJ1370012.1"/>
    </source>
</evidence>
<feature type="transmembrane region" description="Helical" evidence="6">
    <location>
        <begin position="631"/>
        <end position="652"/>
    </location>
</feature>
<feature type="transmembrane region" description="Helical" evidence="6">
    <location>
        <begin position="230"/>
        <end position="254"/>
    </location>
</feature>
<keyword evidence="9" id="KW-1185">Reference proteome</keyword>
<feature type="transmembrane region" description="Helical" evidence="6">
    <location>
        <begin position="326"/>
        <end position="348"/>
    </location>
</feature>
<feature type="domain" description="ABC3 transporter permease C-terminal" evidence="7">
    <location>
        <begin position="236"/>
        <end position="349"/>
    </location>
</feature>
<dbReference type="PANTHER" id="PTHR30287:SF2">
    <property type="entry name" value="BLL1001 PROTEIN"/>
    <property type="match status" value="1"/>
</dbReference>
<reference evidence="8" key="2">
    <citation type="journal article" date="2022" name="Sci. Rep.">
        <title>In silico prediction of the enzymes involved in the degradation of the herbicide molinate by Gulosibacter molinativorax ON4T.</title>
        <authorList>
            <person name="Lopes A.R."/>
            <person name="Bunin E."/>
            <person name="Viana A.T."/>
            <person name="Froufe H."/>
            <person name="Munoz-Merida A."/>
            <person name="Pinho D."/>
            <person name="Figueiredo J."/>
            <person name="Barroso C."/>
            <person name="Vaz-Moreira I."/>
            <person name="Bellanger X."/>
            <person name="Egas C."/>
            <person name="Nunes O.C."/>
        </authorList>
    </citation>
    <scope>NUCLEOTIDE SEQUENCE</scope>
    <source>
        <strain evidence="8">ON4</strain>
    </source>
</reference>
<feature type="transmembrane region" description="Helical" evidence="6">
    <location>
        <begin position="684"/>
        <end position="702"/>
    </location>
</feature>
<evidence type="ECO:0000256" key="4">
    <source>
        <dbReference type="ARBA" id="ARBA00022989"/>
    </source>
</evidence>
<dbReference type="PANTHER" id="PTHR30287">
    <property type="entry name" value="MEMBRANE COMPONENT OF PREDICTED ABC SUPERFAMILY METABOLITE UPTAKE TRANSPORTER"/>
    <property type="match status" value="1"/>
</dbReference>
<evidence type="ECO:0000256" key="5">
    <source>
        <dbReference type="ARBA" id="ARBA00023136"/>
    </source>
</evidence>
<proteinExistence type="predicted"/>
<dbReference type="Proteomes" id="UP001170379">
    <property type="component" value="Unassembled WGS sequence"/>
</dbReference>
<keyword evidence="5 6" id="KW-0472">Membrane</keyword>
<gene>
    <name evidence="8" type="ORF">C7K25_01270</name>
</gene>
<evidence type="ECO:0000256" key="1">
    <source>
        <dbReference type="ARBA" id="ARBA00004651"/>
    </source>
</evidence>
<feature type="transmembrane region" description="Helical" evidence="6">
    <location>
        <begin position="411"/>
        <end position="432"/>
    </location>
</feature>
<name>A0ABT7C455_9MICO</name>
<dbReference type="Pfam" id="PF02687">
    <property type="entry name" value="FtsX"/>
    <property type="match status" value="1"/>
</dbReference>
<dbReference type="InterPro" id="IPR003838">
    <property type="entry name" value="ABC3_permease_C"/>
</dbReference>
<dbReference type="InterPro" id="IPR038766">
    <property type="entry name" value="Membrane_comp_ABC_pdt"/>
</dbReference>